<dbReference type="EMBL" id="CAKMMW010000020">
    <property type="protein sequence ID" value="CAH1221297.1"/>
    <property type="molecule type" value="Genomic_DNA"/>
</dbReference>
<dbReference type="RefSeq" id="WP_236291267.1">
    <property type="nucleotide sequence ID" value="NZ_CAKMMW010000020.1"/>
</dbReference>
<accession>A0ABN8H0N9</accession>
<keyword evidence="5" id="KW-1185">Reference proteome</keyword>
<gene>
    <name evidence="4" type="ORF">PAECIP111891_05153</name>
</gene>
<dbReference type="PANTHER" id="PTHR43877:SF2">
    <property type="entry name" value="AMINOALKYLPHOSPHONATE N-ACETYLTRANSFERASE-RELATED"/>
    <property type="match status" value="1"/>
</dbReference>
<dbReference type="InterPro" id="IPR016181">
    <property type="entry name" value="Acyl_CoA_acyltransferase"/>
</dbReference>
<sequence length="312" mass="34888">MRTMKLSASHLEGVCELWNREIGSDFPLRSRLLYQNSLNHPDFLSEGSFVVEGTSSDYTVGVVISKVQQLGKGYISVLLVDSSYRNLGIGGTLLKLAEKAIKDAGVSSISLGGDSGHFFPGVPSQFMNVKRWLENRGFNQRGNTYDLLGDFRDKVIVEDDIGPEVRLSVAEEADLEDLLAFLNLYFPGRWEESTNRYVTSGGTGREFILMRKLGKIIGFCRINDEYSPILAGNQFWSPCFQERCGGIGPLGIAAPFRGNGYGKAILLAGMRVLQERNHHLMVIDWTSEVDFYAKTGFSIWKSYQLYAKEDYS</sequence>
<dbReference type="InterPro" id="IPR050832">
    <property type="entry name" value="Bact_Acetyltransf"/>
</dbReference>
<dbReference type="Gene3D" id="3.40.630.30">
    <property type="match status" value="2"/>
</dbReference>
<keyword evidence="1" id="KW-0808">Transferase</keyword>
<name>A0ABN8H0N9_9BACL</name>
<dbReference type="PANTHER" id="PTHR43877">
    <property type="entry name" value="AMINOALKYLPHOSPHONATE N-ACETYLTRANSFERASE-RELATED-RELATED"/>
    <property type="match status" value="1"/>
</dbReference>
<dbReference type="SUPFAM" id="SSF55729">
    <property type="entry name" value="Acyl-CoA N-acyltransferases (Nat)"/>
    <property type="match status" value="1"/>
</dbReference>
<evidence type="ECO:0000313" key="5">
    <source>
        <dbReference type="Proteomes" id="UP000838821"/>
    </source>
</evidence>
<dbReference type="Proteomes" id="UP000838821">
    <property type="component" value="Unassembled WGS sequence"/>
</dbReference>
<dbReference type="PROSITE" id="PS51186">
    <property type="entry name" value="GNAT"/>
    <property type="match status" value="2"/>
</dbReference>
<evidence type="ECO:0000256" key="2">
    <source>
        <dbReference type="ARBA" id="ARBA00023315"/>
    </source>
</evidence>
<feature type="domain" description="N-acetyltransferase" evidence="3">
    <location>
        <begin position="165"/>
        <end position="312"/>
    </location>
</feature>
<evidence type="ECO:0000259" key="3">
    <source>
        <dbReference type="PROSITE" id="PS51186"/>
    </source>
</evidence>
<dbReference type="InterPro" id="IPR000182">
    <property type="entry name" value="GNAT_dom"/>
</dbReference>
<evidence type="ECO:0000313" key="4">
    <source>
        <dbReference type="EMBL" id="CAH1221297.1"/>
    </source>
</evidence>
<feature type="domain" description="N-acetyltransferase" evidence="3">
    <location>
        <begin position="1"/>
        <end position="162"/>
    </location>
</feature>
<comment type="caution">
    <text evidence="4">The sequence shown here is derived from an EMBL/GenBank/DDBJ whole genome shotgun (WGS) entry which is preliminary data.</text>
</comment>
<organism evidence="4 5">
    <name type="scientific">Paenibacillus allorhizoplanae</name>
    <dbReference type="NCBI Taxonomy" id="2905648"/>
    <lineage>
        <taxon>Bacteria</taxon>
        <taxon>Bacillati</taxon>
        <taxon>Bacillota</taxon>
        <taxon>Bacilli</taxon>
        <taxon>Bacillales</taxon>
        <taxon>Paenibacillaceae</taxon>
        <taxon>Paenibacillus</taxon>
    </lineage>
</organism>
<keyword evidence="2" id="KW-0012">Acyltransferase</keyword>
<protein>
    <recommendedName>
        <fullName evidence="3">N-acetyltransferase domain-containing protein</fullName>
    </recommendedName>
</protein>
<proteinExistence type="predicted"/>
<reference evidence="4" key="1">
    <citation type="submission" date="2022-01" db="EMBL/GenBank/DDBJ databases">
        <authorList>
            <person name="Criscuolo A."/>
        </authorList>
    </citation>
    <scope>NUCLEOTIDE SEQUENCE</scope>
    <source>
        <strain evidence="4">CIP111891</strain>
    </source>
</reference>
<dbReference type="Pfam" id="PF00583">
    <property type="entry name" value="Acetyltransf_1"/>
    <property type="match status" value="2"/>
</dbReference>
<evidence type="ECO:0000256" key="1">
    <source>
        <dbReference type="ARBA" id="ARBA00022679"/>
    </source>
</evidence>
<dbReference type="CDD" id="cd04301">
    <property type="entry name" value="NAT_SF"/>
    <property type="match status" value="2"/>
</dbReference>